<reference evidence="1" key="1">
    <citation type="journal article" date="2015" name="Nature">
        <title>Complex archaea that bridge the gap between prokaryotes and eukaryotes.</title>
        <authorList>
            <person name="Spang A."/>
            <person name="Saw J.H."/>
            <person name="Jorgensen S.L."/>
            <person name="Zaremba-Niedzwiedzka K."/>
            <person name="Martijn J."/>
            <person name="Lind A.E."/>
            <person name="van Eijk R."/>
            <person name="Schleper C."/>
            <person name="Guy L."/>
            <person name="Ettema T.J."/>
        </authorList>
    </citation>
    <scope>NUCLEOTIDE SEQUENCE</scope>
</reference>
<sequence length="91" mass="10443">MSQKTQKKSIHWPTLNTVLMVESVLKNMDESVMNVAELKRNLPRQVNHNTLILILHYLEDSNKILVGLKGITWIHNSNQKLRNAIAKGTEI</sequence>
<dbReference type="AlphaFoldDB" id="A0A0F9GPX3"/>
<name>A0A0F9GPX3_9ZZZZ</name>
<accession>A0A0F9GPX3</accession>
<evidence type="ECO:0000313" key="1">
    <source>
        <dbReference type="EMBL" id="KKL71510.1"/>
    </source>
</evidence>
<dbReference type="EMBL" id="LAZR01025570">
    <property type="protein sequence ID" value="KKL71510.1"/>
    <property type="molecule type" value="Genomic_DNA"/>
</dbReference>
<gene>
    <name evidence="1" type="ORF">LCGC14_2094180</name>
</gene>
<comment type="caution">
    <text evidence="1">The sequence shown here is derived from an EMBL/GenBank/DDBJ whole genome shotgun (WGS) entry which is preliminary data.</text>
</comment>
<proteinExistence type="predicted"/>
<protein>
    <submittedName>
        <fullName evidence="1">Uncharacterized protein</fullName>
    </submittedName>
</protein>
<organism evidence="1">
    <name type="scientific">marine sediment metagenome</name>
    <dbReference type="NCBI Taxonomy" id="412755"/>
    <lineage>
        <taxon>unclassified sequences</taxon>
        <taxon>metagenomes</taxon>
        <taxon>ecological metagenomes</taxon>
    </lineage>
</organism>